<feature type="signal peptide" evidence="5">
    <location>
        <begin position="1"/>
        <end position="26"/>
    </location>
</feature>
<dbReference type="SUPFAM" id="SSF53822">
    <property type="entry name" value="Periplasmic binding protein-like I"/>
    <property type="match status" value="1"/>
</dbReference>
<keyword evidence="3" id="KW-1133">Transmembrane helix</keyword>
<keyword evidence="2" id="KW-0812">Transmembrane</keyword>
<evidence type="ECO:0000313" key="7">
    <source>
        <dbReference type="Proteomes" id="UP000192220"/>
    </source>
</evidence>
<proteinExistence type="predicted"/>
<keyword evidence="7" id="KW-1185">Reference proteome</keyword>
<accession>A0A2I4CLC2</accession>
<dbReference type="GO" id="GO:0016020">
    <property type="term" value="C:membrane"/>
    <property type="evidence" value="ECO:0007669"/>
    <property type="project" value="UniProtKB-SubCell"/>
</dbReference>
<keyword evidence="8" id="KW-0675">Receptor</keyword>
<dbReference type="OrthoDB" id="8868821at2759"/>
<feature type="chain" id="PRO_5014181206" evidence="5">
    <location>
        <begin position="27"/>
        <end position="256"/>
    </location>
</feature>
<evidence type="ECO:0000256" key="5">
    <source>
        <dbReference type="SAM" id="SignalP"/>
    </source>
</evidence>
<dbReference type="STRING" id="52670.A0A2I4CLC2"/>
<dbReference type="InterPro" id="IPR001828">
    <property type="entry name" value="ANF_lig-bd_rcpt"/>
</dbReference>
<evidence type="ECO:0000259" key="6">
    <source>
        <dbReference type="Pfam" id="PF01094"/>
    </source>
</evidence>
<feature type="domain" description="Receptor ligand binding region" evidence="6">
    <location>
        <begin position="51"/>
        <end position="255"/>
    </location>
</feature>
<evidence type="ECO:0000256" key="1">
    <source>
        <dbReference type="ARBA" id="ARBA00004370"/>
    </source>
</evidence>
<dbReference type="Gene3D" id="3.40.50.2300">
    <property type="match status" value="2"/>
</dbReference>
<dbReference type="AlphaFoldDB" id="A0A2I4CLC2"/>
<dbReference type="GeneID" id="106529822"/>
<protein>
    <submittedName>
        <fullName evidence="8">Glutamate receptor ionotropic, kainate 5</fullName>
    </submittedName>
</protein>
<organism evidence="7 8">
    <name type="scientific">Austrofundulus limnaeus</name>
    <name type="common">Annual killifish</name>
    <dbReference type="NCBI Taxonomy" id="52670"/>
    <lineage>
        <taxon>Eukaryota</taxon>
        <taxon>Metazoa</taxon>
        <taxon>Chordata</taxon>
        <taxon>Craniata</taxon>
        <taxon>Vertebrata</taxon>
        <taxon>Euteleostomi</taxon>
        <taxon>Actinopterygii</taxon>
        <taxon>Neopterygii</taxon>
        <taxon>Teleostei</taxon>
        <taxon>Neoteleostei</taxon>
        <taxon>Acanthomorphata</taxon>
        <taxon>Ovalentaria</taxon>
        <taxon>Atherinomorphae</taxon>
        <taxon>Cyprinodontiformes</taxon>
        <taxon>Rivulidae</taxon>
        <taxon>Austrofundulus</taxon>
    </lineage>
</organism>
<keyword evidence="4" id="KW-0472">Membrane</keyword>
<evidence type="ECO:0000256" key="3">
    <source>
        <dbReference type="ARBA" id="ARBA00022989"/>
    </source>
</evidence>
<dbReference type="InParanoid" id="A0A2I4CLC2"/>
<keyword evidence="5" id="KW-0732">Signal</keyword>
<gene>
    <name evidence="8" type="primary">LOC106529822</name>
</gene>
<name>A0A2I4CLC2_AUSLI</name>
<evidence type="ECO:0000256" key="2">
    <source>
        <dbReference type="ARBA" id="ARBA00022692"/>
    </source>
</evidence>
<feature type="non-terminal residue" evidence="8">
    <location>
        <position position="256"/>
    </location>
</feature>
<sequence>MPALPALLLSIYVIVLLLTMAPLSFSQANTLSAVRMAALLDDQSVCGRGERLALALARENINSQMEGSAQARVEVDVYELQKDSQYDTTDTMCQILPKGVVAVIGPASSPASVSTISHICGEKEIPHVKIGPEETPKLPYLRFASVTLYPSNEDLSLAIGSILSSFGYPTTSLICAKAECLLRLEELVRHFLISRDTLSVRMLDESLDPTPLLKEIRDDKVATIIIDANASISYHILRKANELGMMSAFYKYILTT</sequence>
<dbReference type="Pfam" id="PF01094">
    <property type="entry name" value="ANF_receptor"/>
    <property type="match status" value="1"/>
</dbReference>
<reference evidence="8" key="1">
    <citation type="submission" date="2025-08" db="UniProtKB">
        <authorList>
            <consortium name="RefSeq"/>
        </authorList>
    </citation>
    <scope>IDENTIFICATION</scope>
</reference>
<comment type="subcellular location">
    <subcellularLocation>
        <location evidence="1">Membrane</location>
    </subcellularLocation>
</comment>
<dbReference type="Proteomes" id="UP000192220">
    <property type="component" value="Unplaced"/>
</dbReference>
<dbReference type="RefSeq" id="XP_013880788.1">
    <property type="nucleotide sequence ID" value="XM_014025334.1"/>
</dbReference>
<dbReference type="InterPro" id="IPR028082">
    <property type="entry name" value="Peripla_BP_I"/>
</dbReference>
<dbReference type="KEGG" id="alim:106529822"/>
<evidence type="ECO:0000256" key="4">
    <source>
        <dbReference type="ARBA" id="ARBA00023136"/>
    </source>
</evidence>
<evidence type="ECO:0000313" key="8">
    <source>
        <dbReference type="RefSeq" id="XP_013880788.1"/>
    </source>
</evidence>